<evidence type="ECO:0000259" key="9">
    <source>
        <dbReference type="Pfam" id="PF13807"/>
    </source>
</evidence>
<protein>
    <submittedName>
        <fullName evidence="11">Exopolysaccharide biosynthesis protein</fullName>
    </submittedName>
</protein>
<sequence length="863" mass="97356">MNLELPSNQKLFPQQAHLTDYIDIIRKRKWVAIIFLFIVVCAVTIVSFSTTPLYKAATQIIIERQSSFINEMADVMATNTIDQDYYQTQYNLLMSRNLAKDVIQELKLWRELGISETQNSDNLAVSSNTSVKPSASSEIGISNIPQEASEKFVPPYPAWIVDWYLSNLMIIPISGTNLVNINFISQSPEIAARVANAHAHAFIAKNMQMQHLFSQQAIEWLKTQIRDQKTKVGTSQREVYEYKYEILRAFSIDDKNLFSLPEISGSTVIQGLYSKLSELKTRRSEFATKYGPKHPKMIEINSSIKQLEQDIINEVEAIRKTLKAELDRIVALEKSTQQIRDTQRPIVSHGEKAINYDMLKLEAEGDQEIYDILLKHAKEINLTGNMERNNIRIVDEAEVPLSPAKPKIFLNIFLSALLGSTFGIGLCFFLEYMDKTIRTPEDIMRRLGLSVLGILPYDKSLKGNKSLALSAGESHNNQNKRREGYNQYAISGGFISKLPLMQLGTSGQVLLVESTAAGEGKTTVLAKSAISLACGGLRVLMVDADLDRPTLHHLFAVKNGKESGLVNAMKGVMSHEIRQGTLSKYSVDDLFSLIALKKQSGQLTIRNDTQTMTAAFVNGRFFHIQSQDNPVSNGLGNMLLRGGFITEDQLKDALERNQRTGQPLGYILINAGYINQEQLQGPLKLQIEERLQKLFSWKQGTFTFEPGRIERYEDKRIYFEEDYTPIISRLSRMSGSRLLENEVFSYIKPVNEPNLSLLPAGIGRTTPDGPLYFALFAKFLDILKQRYDVILVDAPPLLDTLNNVTPLLSLVDGVIFVIKSGQVSIDRINRVTECMKEAKTNIIGAILNQAKIVPDYYFYYKRK</sequence>
<dbReference type="Pfam" id="PF14332">
    <property type="entry name" value="DUF4388"/>
    <property type="match status" value="1"/>
</dbReference>
<proteinExistence type="predicted"/>
<evidence type="ECO:0000256" key="2">
    <source>
        <dbReference type="ARBA" id="ARBA00022475"/>
    </source>
</evidence>
<comment type="caution">
    <text evidence="11">The sequence shown here is derived from an EMBL/GenBank/DDBJ whole genome shotgun (WGS) entry which is preliminary data.</text>
</comment>
<accession>A0A0M2UVP9</accession>
<dbReference type="SUPFAM" id="SSF160246">
    <property type="entry name" value="EspE N-terminal domain-like"/>
    <property type="match status" value="1"/>
</dbReference>
<feature type="domain" description="Tyrosine-protein kinase G-rich" evidence="9">
    <location>
        <begin position="359"/>
        <end position="429"/>
    </location>
</feature>
<keyword evidence="5 6" id="KW-0472">Membrane</keyword>
<dbReference type="InterPro" id="IPR002586">
    <property type="entry name" value="CobQ/CobB/MinD/ParA_Nub-bd_dom"/>
</dbReference>
<evidence type="ECO:0000256" key="4">
    <source>
        <dbReference type="ARBA" id="ARBA00022989"/>
    </source>
</evidence>
<evidence type="ECO:0000313" key="11">
    <source>
        <dbReference type="EMBL" id="KKO20123.1"/>
    </source>
</evidence>
<evidence type="ECO:0000256" key="5">
    <source>
        <dbReference type="ARBA" id="ARBA00023136"/>
    </source>
</evidence>
<dbReference type="Pfam" id="PF13807">
    <property type="entry name" value="GNVR"/>
    <property type="match status" value="1"/>
</dbReference>
<gene>
    <name evidence="11" type="ORF">BROFUL_01148</name>
</gene>
<dbReference type="InterPro" id="IPR037257">
    <property type="entry name" value="T2SS_E_N_sf"/>
</dbReference>
<dbReference type="SUPFAM" id="SSF52540">
    <property type="entry name" value="P-loop containing nucleoside triphosphate hydrolases"/>
    <property type="match status" value="1"/>
</dbReference>
<evidence type="ECO:0000256" key="3">
    <source>
        <dbReference type="ARBA" id="ARBA00022692"/>
    </source>
</evidence>
<dbReference type="Pfam" id="PF02706">
    <property type="entry name" value="Wzz"/>
    <property type="match status" value="1"/>
</dbReference>
<feature type="transmembrane region" description="Helical" evidence="6">
    <location>
        <begin position="30"/>
        <end position="54"/>
    </location>
</feature>
<dbReference type="PANTHER" id="PTHR32309">
    <property type="entry name" value="TYROSINE-PROTEIN KINASE"/>
    <property type="match status" value="1"/>
</dbReference>
<evidence type="ECO:0000259" key="8">
    <source>
        <dbReference type="Pfam" id="PF02706"/>
    </source>
</evidence>
<dbReference type="GO" id="GO:0004713">
    <property type="term" value="F:protein tyrosine kinase activity"/>
    <property type="evidence" value="ECO:0007669"/>
    <property type="project" value="TreeGrafter"/>
</dbReference>
<dbReference type="InterPro" id="IPR032807">
    <property type="entry name" value="GNVR"/>
</dbReference>
<evidence type="ECO:0000256" key="1">
    <source>
        <dbReference type="ARBA" id="ARBA00004651"/>
    </source>
</evidence>
<reference evidence="11 12" key="1">
    <citation type="journal article" date="2013" name="BMC Microbiol.">
        <title>Identification of the type II cytochrome c maturation pathway in anammox bacteria by comparative genomics.</title>
        <authorList>
            <person name="Ferousi C."/>
            <person name="Speth D.R."/>
            <person name="Reimann J."/>
            <person name="Op den Camp H.J."/>
            <person name="Allen J.W."/>
            <person name="Keltjens J.T."/>
            <person name="Jetten M.S."/>
        </authorList>
    </citation>
    <scope>NUCLEOTIDE SEQUENCE [LARGE SCALE GENOMIC DNA]</scope>
    <source>
        <strain evidence="11">RU1</strain>
    </source>
</reference>
<dbReference type="InterPro" id="IPR025497">
    <property type="entry name" value="PatA-like_N"/>
</dbReference>
<dbReference type="InterPro" id="IPR027417">
    <property type="entry name" value="P-loop_NTPase"/>
</dbReference>
<keyword evidence="2" id="KW-1003">Cell membrane</keyword>
<keyword evidence="3 6" id="KW-0812">Transmembrane</keyword>
<evidence type="ECO:0000256" key="6">
    <source>
        <dbReference type="SAM" id="Phobius"/>
    </source>
</evidence>
<feature type="domain" description="CobQ/CobB/MinD/ParA nucleotide binding" evidence="7">
    <location>
        <begin position="511"/>
        <end position="849"/>
    </location>
</feature>
<evidence type="ECO:0000313" key="12">
    <source>
        <dbReference type="Proteomes" id="UP000034954"/>
    </source>
</evidence>
<dbReference type="Gene3D" id="3.40.50.300">
    <property type="entry name" value="P-loop containing nucleotide triphosphate hydrolases"/>
    <property type="match status" value="2"/>
</dbReference>
<dbReference type="PANTHER" id="PTHR32309:SF13">
    <property type="entry name" value="FERRIC ENTEROBACTIN TRANSPORT PROTEIN FEPE"/>
    <property type="match status" value="1"/>
</dbReference>
<dbReference type="InterPro" id="IPR050445">
    <property type="entry name" value="Bact_polysacc_biosynth/exp"/>
</dbReference>
<dbReference type="InterPro" id="IPR003856">
    <property type="entry name" value="LPS_length_determ_N"/>
</dbReference>
<organism evidence="11 12">
    <name type="scientific">Candidatus Brocadia fulgida</name>
    <dbReference type="NCBI Taxonomy" id="380242"/>
    <lineage>
        <taxon>Bacteria</taxon>
        <taxon>Pseudomonadati</taxon>
        <taxon>Planctomycetota</taxon>
        <taxon>Candidatus Brocadiia</taxon>
        <taxon>Candidatus Brocadiales</taxon>
        <taxon>Candidatus Brocadiaceae</taxon>
        <taxon>Candidatus Brocadia</taxon>
    </lineage>
</organism>
<evidence type="ECO:0000259" key="7">
    <source>
        <dbReference type="Pfam" id="PF01656"/>
    </source>
</evidence>
<name>A0A0M2UVP9_9BACT</name>
<feature type="domain" description="PatA-like N-terminal" evidence="10">
    <location>
        <begin position="579"/>
        <end position="710"/>
    </location>
</feature>
<dbReference type="Proteomes" id="UP000034954">
    <property type="component" value="Unassembled WGS sequence"/>
</dbReference>
<keyword evidence="4 6" id="KW-1133">Transmembrane helix</keyword>
<feature type="transmembrane region" description="Helical" evidence="6">
    <location>
        <begin position="408"/>
        <end position="430"/>
    </location>
</feature>
<dbReference type="GO" id="GO:0005886">
    <property type="term" value="C:plasma membrane"/>
    <property type="evidence" value="ECO:0007669"/>
    <property type="project" value="UniProtKB-SubCell"/>
</dbReference>
<dbReference type="Pfam" id="PF01656">
    <property type="entry name" value="CbiA"/>
    <property type="match status" value="1"/>
</dbReference>
<dbReference type="EMBL" id="LAQJ01000124">
    <property type="protein sequence ID" value="KKO20123.1"/>
    <property type="molecule type" value="Genomic_DNA"/>
</dbReference>
<keyword evidence="12" id="KW-1185">Reference proteome</keyword>
<dbReference type="AlphaFoldDB" id="A0A0M2UVP9"/>
<evidence type="ECO:0000259" key="10">
    <source>
        <dbReference type="Pfam" id="PF14332"/>
    </source>
</evidence>
<dbReference type="CDD" id="cd01983">
    <property type="entry name" value="SIMIBI"/>
    <property type="match status" value="1"/>
</dbReference>
<feature type="domain" description="Polysaccharide chain length determinant N-terminal" evidence="8">
    <location>
        <begin position="18"/>
        <end position="106"/>
    </location>
</feature>
<comment type="subcellular location">
    <subcellularLocation>
        <location evidence="1">Cell membrane</location>
        <topology evidence="1">Multi-pass membrane protein</topology>
    </subcellularLocation>
</comment>